<evidence type="ECO:0000256" key="2">
    <source>
        <dbReference type="ARBA" id="ARBA00022670"/>
    </source>
</evidence>
<dbReference type="PANTHER" id="PTHR43806:SF14">
    <property type="entry name" value="TRIPEPTIDYL-PEPTIDASE 2"/>
    <property type="match status" value="1"/>
</dbReference>
<dbReference type="GO" id="GO:0005829">
    <property type="term" value="C:cytosol"/>
    <property type="evidence" value="ECO:0007669"/>
    <property type="project" value="TreeGrafter"/>
</dbReference>
<dbReference type="AlphaFoldDB" id="A0AAJ7WJH1"/>
<dbReference type="InterPro" id="IPR023828">
    <property type="entry name" value="Peptidase_S8_Ser-AS"/>
</dbReference>
<keyword evidence="10" id="KW-1185">Reference proteome</keyword>
<dbReference type="PROSITE" id="PS00138">
    <property type="entry name" value="SUBTILASE_SER"/>
    <property type="match status" value="1"/>
</dbReference>
<evidence type="ECO:0000313" key="10">
    <source>
        <dbReference type="Proteomes" id="UP001318040"/>
    </source>
</evidence>
<dbReference type="InterPro" id="IPR022229">
    <property type="entry name" value="TPPII_Ig-like-2"/>
</dbReference>
<dbReference type="Gene3D" id="2.60.40.3170">
    <property type="match status" value="1"/>
</dbReference>
<evidence type="ECO:0000259" key="7">
    <source>
        <dbReference type="Pfam" id="PF12580"/>
    </source>
</evidence>
<keyword evidence="4" id="KW-0720">Serine protease</keyword>
<name>A0AAJ7WJH1_PETMA</name>
<feature type="domain" description="Tripeptidyl-peptidase II first Ig-like" evidence="8">
    <location>
        <begin position="115"/>
        <end position="228"/>
    </location>
</feature>
<comment type="caution">
    <text evidence="5">Lacks conserved residue(s) required for the propagation of feature annotation.</text>
</comment>
<feature type="domain" description="Tripeptidyl peptidase II second Ig-like" evidence="7">
    <location>
        <begin position="371"/>
        <end position="424"/>
    </location>
</feature>
<feature type="domain" description="Peptidase S8/S53" evidence="6">
    <location>
        <begin position="7"/>
        <end position="93"/>
    </location>
</feature>
<dbReference type="InterPro" id="IPR048384">
    <property type="entry name" value="TPPII_GBD"/>
</dbReference>
<dbReference type="InterPro" id="IPR050131">
    <property type="entry name" value="Peptidase_S8_subtilisin-like"/>
</dbReference>
<evidence type="ECO:0000256" key="3">
    <source>
        <dbReference type="ARBA" id="ARBA00022801"/>
    </source>
</evidence>
<evidence type="ECO:0000256" key="4">
    <source>
        <dbReference type="ARBA" id="ARBA00022825"/>
    </source>
</evidence>
<evidence type="ECO:0000259" key="9">
    <source>
        <dbReference type="Pfam" id="PF21316"/>
    </source>
</evidence>
<keyword evidence="3" id="KW-0378">Hydrolase</keyword>
<keyword evidence="2" id="KW-0645">Protease</keyword>
<sequence>VYVCVCTSVDGSLGVCVSAPGGAIAAVPNWTLRGTQLMNGTSMSSPNACGGIALILSGLKSLGVPYSPHSVRRALENSAVRLGDIEVFAQGHGLIQVDRAFDLLVASAGSPCALLRFSASVGSLRGVYLREAEQLGSAHEYGVSIEPTFPEGTDNEVKIGLQLHLALACSAPWARCPSHLELMNQARHVSLQVDPRGLPEGLHHTELCAYNIASPQMGPLVRFPITVIVPTRVTQESQYERLWSGVVFKPGQLQRHFLEVPHGATWAELSLSSLSGDCTSRFVLHAVQLRRLRAFRSHEFYRCCTLPSRGSVLEHFPVLEGRTLELCVARWWASLGHVEVDYRLSFHGLRPSPSVLHMVASDGVMRVDVVSPLRYEELSPSVSLKSWVQPLRPVDHKIRPLGARDVLPGNRQLYELLLTYSFHQ</sequence>
<evidence type="ECO:0000259" key="8">
    <source>
        <dbReference type="Pfam" id="PF21223"/>
    </source>
</evidence>
<gene>
    <name evidence="11" type="primary">LOC116936994</name>
</gene>
<dbReference type="Proteomes" id="UP001318040">
    <property type="component" value="Unplaced"/>
</dbReference>
<evidence type="ECO:0000259" key="6">
    <source>
        <dbReference type="Pfam" id="PF00082"/>
    </source>
</evidence>
<dbReference type="Pfam" id="PF21223">
    <property type="entry name" value="TPPII_Ig-like-1"/>
    <property type="match status" value="1"/>
</dbReference>
<dbReference type="Gene3D" id="3.40.50.200">
    <property type="entry name" value="Peptidase S8/S53 domain"/>
    <property type="match status" value="1"/>
</dbReference>
<dbReference type="GO" id="GO:0008240">
    <property type="term" value="F:tripeptidyl-peptidase activity"/>
    <property type="evidence" value="ECO:0007669"/>
    <property type="project" value="TreeGrafter"/>
</dbReference>
<evidence type="ECO:0000256" key="1">
    <source>
        <dbReference type="ARBA" id="ARBA00011073"/>
    </source>
</evidence>
<dbReference type="PANTHER" id="PTHR43806">
    <property type="entry name" value="PEPTIDASE S8"/>
    <property type="match status" value="1"/>
</dbReference>
<dbReference type="InterPro" id="IPR048383">
    <property type="entry name" value="TPPII_Ig-like-1"/>
</dbReference>
<evidence type="ECO:0000256" key="5">
    <source>
        <dbReference type="PROSITE-ProRule" id="PRU01240"/>
    </source>
</evidence>
<comment type="similarity">
    <text evidence="1 5">Belongs to the peptidase S8 family.</text>
</comment>
<dbReference type="SUPFAM" id="SSF52743">
    <property type="entry name" value="Subtilisin-like"/>
    <property type="match status" value="1"/>
</dbReference>
<evidence type="ECO:0000313" key="11">
    <source>
        <dbReference type="RefSeq" id="XP_032800016.1"/>
    </source>
</evidence>
<dbReference type="GO" id="GO:0006508">
    <property type="term" value="P:proteolysis"/>
    <property type="evidence" value="ECO:0007669"/>
    <property type="project" value="UniProtKB-KW"/>
</dbReference>
<feature type="non-terminal residue" evidence="11">
    <location>
        <position position="1"/>
    </location>
</feature>
<dbReference type="InterPro" id="IPR046940">
    <property type="entry name" value="TPPII_Ig-like_sf"/>
</dbReference>
<protein>
    <submittedName>
        <fullName evidence="11">Tripeptidyl-peptidase 2-like</fullName>
    </submittedName>
</protein>
<dbReference type="KEGG" id="pmrn:116936994"/>
<dbReference type="Pfam" id="PF00082">
    <property type="entry name" value="Peptidase_S8"/>
    <property type="match status" value="1"/>
</dbReference>
<dbReference type="InterPro" id="IPR036852">
    <property type="entry name" value="Peptidase_S8/S53_dom_sf"/>
</dbReference>
<dbReference type="PROSITE" id="PS51892">
    <property type="entry name" value="SUBTILASE"/>
    <property type="match status" value="1"/>
</dbReference>
<organism evidence="10 11">
    <name type="scientific">Petromyzon marinus</name>
    <name type="common">Sea lamprey</name>
    <dbReference type="NCBI Taxonomy" id="7757"/>
    <lineage>
        <taxon>Eukaryota</taxon>
        <taxon>Metazoa</taxon>
        <taxon>Chordata</taxon>
        <taxon>Craniata</taxon>
        <taxon>Vertebrata</taxon>
        <taxon>Cyclostomata</taxon>
        <taxon>Hyperoartia</taxon>
        <taxon>Petromyzontiformes</taxon>
        <taxon>Petromyzontidae</taxon>
        <taxon>Petromyzon</taxon>
    </lineage>
</organism>
<dbReference type="Pfam" id="PF21316">
    <property type="entry name" value="TPPII_GBD"/>
    <property type="match status" value="1"/>
</dbReference>
<feature type="non-terminal residue" evidence="11">
    <location>
        <position position="424"/>
    </location>
</feature>
<feature type="domain" description="Tripeptidyl-peptidase II galactose-binding" evidence="9">
    <location>
        <begin position="248"/>
        <end position="336"/>
    </location>
</feature>
<reference evidence="11" key="1">
    <citation type="submission" date="2025-08" db="UniProtKB">
        <authorList>
            <consortium name="RefSeq"/>
        </authorList>
    </citation>
    <scope>IDENTIFICATION</scope>
    <source>
        <tissue evidence="11">Sperm</tissue>
    </source>
</reference>
<dbReference type="GO" id="GO:0004252">
    <property type="term" value="F:serine-type endopeptidase activity"/>
    <property type="evidence" value="ECO:0007669"/>
    <property type="project" value="InterPro"/>
</dbReference>
<accession>A0AAJ7WJH1</accession>
<dbReference type="InterPro" id="IPR000209">
    <property type="entry name" value="Peptidase_S8/S53_dom"/>
</dbReference>
<dbReference type="RefSeq" id="XP_032800016.1">
    <property type="nucleotide sequence ID" value="XM_032944125.1"/>
</dbReference>
<proteinExistence type="inferred from homology"/>
<dbReference type="Pfam" id="PF12580">
    <property type="entry name" value="TPPII"/>
    <property type="match status" value="1"/>
</dbReference>